<dbReference type="Proteomes" id="UP000734511">
    <property type="component" value="Unassembled WGS sequence"/>
</dbReference>
<comment type="caution">
    <text evidence="3">The sequence shown here is derived from an EMBL/GenBank/DDBJ whole genome shotgun (WGS) entry which is preliminary data.</text>
</comment>
<gene>
    <name evidence="3" type="ORF">HCN08_03445</name>
</gene>
<evidence type="ECO:0000313" key="3">
    <source>
        <dbReference type="EMBL" id="NJP42472.1"/>
    </source>
</evidence>
<sequence>MKLRNTLAVIPALVLLAACGSHDDSAAEPAASPATARTTKPAAHAPDPVATEDPAAERAASKTASMETEMRAALTAANLPPGRDAGQITRCGVDFALVYADKVSPHAREKLTATLHSYGWKDALDNGSDETRLLRDDWEVYLTRTDLGKVKGVPSHMIEVDAHCSLS</sequence>
<protein>
    <recommendedName>
        <fullName evidence="5">Lipoprotein</fullName>
    </recommendedName>
</protein>
<evidence type="ECO:0000313" key="4">
    <source>
        <dbReference type="Proteomes" id="UP000734511"/>
    </source>
</evidence>
<keyword evidence="4" id="KW-1185">Reference proteome</keyword>
<accession>A0ABX0ZI42</accession>
<reference evidence="3 4" key="1">
    <citation type="submission" date="2020-03" db="EMBL/GenBank/DDBJ databases">
        <title>WGS of actinomycetes isolated from Thailand.</title>
        <authorList>
            <person name="Thawai C."/>
        </authorList>
    </citation>
    <scope>NUCLEOTIDE SEQUENCE [LARGE SCALE GENOMIC DNA]</scope>
    <source>
        <strain evidence="3 4">PRB2-1</strain>
    </source>
</reference>
<dbReference type="RefSeq" id="WP_167981350.1">
    <property type="nucleotide sequence ID" value="NZ_JAATEJ010000002.1"/>
</dbReference>
<keyword evidence="2" id="KW-0732">Signal</keyword>
<proteinExistence type="predicted"/>
<feature type="chain" id="PRO_5046561016" description="Lipoprotein" evidence="2">
    <location>
        <begin position="27"/>
        <end position="167"/>
    </location>
</feature>
<name>A0ABX0ZI42_9ACTN</name>
<feature type="region of interest" description="Disordered" evidence="1">
    <location>
        <begin position="24"/>
        <end position="68"/>
    </location>
</feature>
<evidence type="ECO:0008006" key="5">
    <source>
        <dbReference type="Google" id="ProtNLM"/>
    </source>
</evidence>
<organism evidence="3 4">
    <name type="scientific">Actinacidiphila epipremni</name>
    <dbReference type="NCBI Taxonomy" id="2053013"/>
    <lineage>
        <taxon>Bacteria</taxon>
        <taxon>Bacillati</taxon>
        <taxon>Actinomycetota</taxon>
        <taxon>Actinomycetes</taxon>
        <taxon>Kitasatosporales</taxon>
        <taxon>Streptomycetaceae</taxon>
        <taxon>Actinacidiphila</taxon>
    </lineage>
</organism>
<feature type="compositionally biased region" description="Low complexity" evidence="1">
    <location>
        <begin position="27"/>
        <end position="46"/>
    </location>
</feature>
<evidence type="ECO:0000256" key="2">
    <source>
        <dbReference type="SAM" id="SignalP"/>
    </source>
</evidence>
<evidence type="ECO:0000256" key="1">
    <source>
        <dbReference type="SAM" id="MobiDB-lite"/>
    </source>
</evidence>
<feature type="signal peptide" evidence="2">
    <location>
        <begin position="1"/>
        <end position="26"/>
    </location>
</feature>
<dbReference type="EMBL" id="JAATEJ010000002">
    <property type="protein sequence ID" value="NJP42472.1"/>
    <property type="molecule type" value="Genomic_DNA"/>
</dbReference>
<dbReference type="PROSITE" id="PS51257">
    <property type="entry name" value="PROKAR_LIPOPROTEIN"/>
    <property type="match status" value="1"/>
</dbReference>